<evidence type="ECO:0000313" key="2">
    <source>
        <dbReference type="EMBL" id="ETN43228.1"/>
    </source>
</evidence>
<name>W2S5A0_CYPE1</name>
<sequence>MSAFSPRRSARLAQDQARSLTSQSTPSFTYSQSSSLSSTAHPSPTNDALNPPPPPSTPQQPNLRHQLQNNYAMSQQQAFNAPLPSPSASDMSPFFGRSNANSQPTSFTSQQSVQTASPFEQQAYGQNQEQSSQFHPHSNSMSQARPAINSMTPQMPADFLAEAAKRAQIACLMRDMGDVSL</sequence>
<keyword evidence="3" id="KW-1185">Reference proteome</keyword>
<protein>
    <submittedName>
        <fullName evidence="2">Uncharacterized protein</fullName>
    </submittedName>
</protein>
<dbReference type="OrthoDB" id="4157208at2759"/>
<evidence type="ECO:0000313" key="3">
    <source>
        <dbReference type="Proteomes" id="UP000030752"/>
    </source>
</evidence>
<gene>
    <name evidence="2" type="ORF">HMPREF1541_02387</name>
</gene>
<organism evidence="2 3">
    <name type="scientific">Cyphellophora europaea (strain CBS 101466)</name>
    <name type="common">Phialophora europaea</name>
    <dbReference type="NCBI Taxonomy" id="1220924"/>
    <lineage>
        <taxon>Eukaryota</taxon>
        <taxon>Fungi</taxon>
        <taxon>Dikarya</taxon>
        <taxon>Ascomycota</taxon>
        <taxon>Pezizomycotina</taxon>
        <taxon>Eurotiomycetes</taxon>
        <taxon>Chaetothyriomycetidae</taxon>
        <taxon>Chaetothyriales</taxon>
        <taxon>Cyphellophoraceae</taxon>
        <taxon>Cyphellophora</taxon>
    </lineage>
</organism>
<accession>W2S5A0</accession>
<feature type="region of interest" description="Disordered" evidence="1">
    <location>
        <begin position="1"/>
        <end position="146"/>
    </location>
</feature>
<dbReference type="AlphaFoldDB" id="W2S5A0"/>
<dbReference type="EMBL" id="KB822718">
    <property type="protein sequence ID" value="ETN43228.1"/>
    <property type="molecule type" value="Genomic_DNA"/>
</dbReference>
<feature type="compositionally biased region" description="Polar residues" evidence="1">
    <location>
        <begin position="98"/>
        <end position="146"/>
    </location>
</feature>
<dbReference type="HOGENOM" id="CLU_1384838_0_0_1"/>
<reference evidence="2 3" key="1">
    <citation type="submission" date="2013-03" db="EMBL/GenBank/DDBJ databases">
        <title>The Genome Sequence of Phialophora europaea CBS 101466.</title>
        <authorList>
            <consortium name="The Broad Institute Genomics Platform"/>
            <person name="Cuomo C."/>
            <person name="de Hoog S."/>
            <person name="Gorbushina A."/>
            <person name="Walker B."/>
            <person name="Young S.K."/>
            <person name="Zeng Q."/>
            <person name="Gargeya S."/>
            <person name="Fitzgerald M."/>
            <person name="Haas B."/>
            <person name="Abouelleil A."/>
            <person name="Allen A.W."/>
            <person name="Alvarado L."/>
            <person name="Arachchi H.M."/>
            <person name="Berlin A.M."/>
            <person name="Chapman S.B."/>
            <person name="Gainer-Dewar J."/>
            <person name="Goldberg J."/>
            <person name="Griggs A."/>
            <person name="Gujja S."/>
            <person name="Hansen M."/>
            <person name="Howarth C."/>
            <person name="Imamovic A."/>
            <person name="Ireland A."/>
            <person name="Larimer J."/>
            <person name="McCowan C."/>
            <person name="Murphy C."/>
            <person name="Pearson M."/>
            <person name="Poon T.W."/>
            <person name="Priest M."/>
            <person name="Roberts A."/>
            <person name="Saif S."/>
            <person name="Shea T."/>
            <person name="Sisk P."/>
            <person name="Sykes S."/>
            <person name="Wortman J."/>
            <person name="Nusbaum C."/>
            <person name="Birren B."/>
        </authorList>
    </citation>
    <scope>NUCLEOTIDE SEQUENCE [LARGE SCALE GENOMIC DNA]</scope>
    <source>
        <strain evidence="2 3">CBS 101466</strain>
    </source>
</reference>
<dbReference type="eggNOG" id="ENOG502RVWS">
    <property type="taxonomic scope" value="Eukaryota"/>
</dbReference>
<dbReference type="RefSeq" id="XP_008714964.1">
    <property type="nucleotide sequence ID" value="XM_008716742.1"/>
</dbReference>
<proteinExistence type="predicted"/>
<evidence type="ECO:0000256" key="1">
    <source>
        <dbReference type="SAM" id="MobiDB-lite"/>
    </source>
</evidence>
<feature type="compositionally biased region" description="Low complexity" evidence="1">
    <location>
        <begin position="21"/>
        <end position="49"/>
    </location>
</feature>
<dbReference type="Proteomes" id="UP000030752">
    <property type="component" value="Unassembled WGS sequence"/>
</dbReference>
<dbReference type="InParanoid" id="W2S5A0"/>
<feature type="compositionally biased region" description="Polar residues" evidence="1">
    <location>
        <begin position="65"/>
        <end position="79"/>
    </location>
</feature>
<dbReference type="VEuPathDB" id="FungiDB:HMPREF1541_02387"/>
<dbReference type="GeneID" id="19969726"/>